<accession>A0A164A2P9</accession>
<dbReference type="RefSeq" id="WP_038986925.1">
    <property type="nucleotide sequence ID" value="NZ_JWJO01000037.1"/>
</dbReference>
<dbReference type="OrthoDB" id="9806592at2"/>
<evidence type="ECO:0000313" key="4">
    <source>
        <dbReference type="EMBL" id="KZE82888.1"/>
    </source>
</evidence>
<keyword evidence="2" id="KW-0175">Coiled coil</keyword>
<feature type="domain" description="Phage capsid-like C-terminal" evidence="3">
    <location>
        <begin position="162"/>
        <end position="425"/>
    </location>
</feature>
<comment type="subcellular location">
    <subcellularLocation>
        <location evidence="1">Virion</location>
    </subcellularLocation>
</comment>
<evidence type="ECO:0000256" key="2">
    <source>
        <dbReference type="SAM" id="Coils"/>
    </source>
</evidence>
<dbReference type="NCBIfam" id="TIGR01554">
    <property type="entry name" value="major_cap_HK97"/>
    <property type="match status" value="1"/>
</dbReference>
<feature type="coiled-coil region" evidence="2">
    <location>
        <begin position="33"/>
        <end position="60"/>
    </location>
</feature>
<dbReference type="Pfam" id="PF05065">
    <property type="entry name" value="Phage_capsid"/>
    <property type="match status" value="1"/>
</dbReference>
<dbReference type="Proteomes" id="UP000076630">
    <property type="component" value="Unassembled WGS sequence"/>
</dbReference>
<evidence type="ECO:0000256" key="1">
    <source>
        <dbReference type="ARBA" id="ARBA00004328"/>
    </source>
</evidence>
<dbReference type="AlphaFoldDB" id="A0A164A2P9"/>
<dbReference type="InterPro" id="IPR054612">
    <property type="entry name" value="Phage_capsid-like_C"/>
</dbReference>
<evidence type="ECO:0000259" key="3">
    <source>
        <dbReference type="Pfam" id="PF05065"/>
    </source>
</evidence>
<name>A0A164A2P9_9FLAO</name>
<gene>
    <name evidence="4" type="ORF">AV926_04890</name>
</gene>
<dbReference type="EMBL" id="LQNU01000041">
    <property type="protein sequence ID" value="KZE82888.1"/>
    <property type="molecule type" value="Genomic_DNA"/>
</dbReference>
<sequence>MKKSVILRQQRNVKIEAQKAIYELATQEKRGVTAEEEKQLNDLDVEVEALDGEIETAEKHEERQARFAAQTLPIVTGNEGGDSEEREMGKMAKRFSFLAATRGVTGNGKLEGLEKELNDEAVREAQALNLKFDTSERAFSIPAKMVRATGHTVTEDNGKFGGKLVPTDISVVEGFIPRLFLEEAGASVLTGLVGDLSLPKFSDYEYKWLAEREAIKLEAEDIDGPVLKPRRAGAGVSISSQLIAQTSVGVENILYNKLRQASGRALNKAALNGDGNKAPLGILNMTGVQLAKAVAEQEASHEAIVELWKLIYGADADTGNEYFILNSKLAAALMTTKKDAGSGRFLMENGLIDGQKTIVTNLVEELAGLQTLIYGNFSELYIGQWGGVNFVADSITGAGSGEVKIFSNLYADIQSANQNAFAVNKFLKGL</sequence>
<reference evidence="4 5" key="1">
    <citation type="submission" date="2016-01" db="EMBL/GenBank/DDBJ databases">
        <title>Whole genome sequencing of Myroides marinus L41.</title>
        <authorList>
            <person name="Hong K.W."/>
        </authorList>
    </citation>
    <scope>NUCLEOTIDE SEQUENCE [LARGE SCALE GENOMIC DNA]</scope>
    <source>
        <strain evidence="4 5">L41</strain>
    </source>
</reference>
<proteinExistence type="predicted"/>
<dbReference type="InterPro" id="IPR024455">
    <property type="entry name" value="Phage_capsid"/>
</dbReference>
<dbReference type="SUPFAM" id="SSF56563">
    <property type="entry name" value="Major capsid protein gp5"/>
    <property type="match status" value="1"/>
</dbReference>
<organism evidence="4 5">
    <name type="scientific">Myroides marinus</name>
    <dbReference type="NCBI Taxonomy" id="703342"/>
    <lineage>
        <taxon>Bacteria</taxon>
        <taxon>Pseudomonadati</taxon>
        <taxon>Bacteroidota</taxon>
        <taxon>Flavobacteriia</taxon>
        <taxon>Flavobacteriales</taxon>
        <taxon>Flavobacteriaceae</taxon>
        <taxon>Myroides</taxon>
    </lineage>
</organism>
<comment type="caution">
    <text evidence="4">The sequence shown here is derived from an EMBL/GenBank/DDBJ whole genome shotgun (WGS) entry which is preliminary data.</text>
</comment>
<keyword evidence="5" id="KW-1185">Reference proteome</keyword>
<protein>
    <recommendedName>
        <fullName evidence="3">Phage capsid-like C-terminal domain-containing protein</fullName>
    </recommendedName>
</protein>
<dbReference type="Gene3D" id="3.30.2400.10">
    <property type="entry name" value="Major capsid protein gp5"/>
    <property type="match status" value="1"/>
</dbReference>
<evidence type="ECO:0000313" key="5">
    <source>
        <dbReference type="Proteomes" id="UP000076630"/>
    </source>
</evidence>